<evidence type="ECO:0000259" key="2">
    <source>
        <dbReference type="Pfam" id="PF11127"/>
    </source>
</evidence>
<protein>
    <submittedName>
        <fullName evidence="3">DUF2892 domain-containing protein</fullName>
    </submittedName>
</protein>
<dbReference type="AlphaFoldDB" id="A0A323UWH9"/>
<keyword evidence="4" id="KW-1185">Reference proteome</keyword>
<dbReference type="Proteomes" id="UP000248259">
    <property type="component" value="Unassembled WGS sequence"/>
</dbReference>
<keyword evidence="1" id="KW-0472">Membrane</keyword>
<evidence type="ECO:0000313" key="3">
    <source>
        <dbReference type="EMBL" id="PZA16795.1"/>
    </source>
</evidence>
<reference evidence="3 4" key="1">
    <citation type="submission" date="2018-06" db="EMBL/GenBank/DDBJ databases">
        <title>Azoarcus communis strain SWub3 genome.</title>
        <authorList>
            <person name="Zorraquino Salvo V."/>
            <person name="Toubiana D."/>
            <person name="Blumwald E."/>
        </authorList>
    </citation>
    <scope>NUCLEOTIDE SEQUENCE [LARGE SCALE GENOMIC DNA]</scope>
    <source>
        <strain evidence="3 4">SWub3</strain>
    </source>
</reference>
<feature type="domain" description="Inner membrane protein YgaP-like transmembrane" evidence="2">
    <location>
        <begin position="1"/>
        <end position="61"/>
    </location>
</feature>
<dbReference type="EMBL" id="QKOE01000005">
    <property type="protein sequence ID" value="PZA16795.1"/>
    <property type="molecule type" value="Genomic_DNA"/>
</dbReference>
<dbReference type="InterPro" id="IPR021309">
    <property type="entry name" value="YgaP-like_TM"/>
</dbReference>
<proteinExistence type="predicted"/>
<dbReference type="OrthoDB" id="9804804at2"/>
<gene>
    <name evidence="3" type="ORF">DNK49_09045</name>
</gene>
<keyword evidence="1" id="KW-0812">Transmembrane</keyword>
<dbReference type="RefSeq" id="WP_110524021.1">
    <property type="nucleotide sequence ID" value="NZ_QKOE01000005.1"/>
</dbReference>
<dbReference type="Pfam" id="PF11127">
    <property type="entry name" value="YgaP-like_TM"/>
    <property type="match status" value="1"/>
</dbReference>
<evidence type="ECO:0000313" key="4">
    <source>
        <dbReference type="Proteomes" id="UP000248259"/>
    </source>
</evidence>
<keyword evidence="1" id="KW-1133">Transmembrane helix</keyword>
<organism evidence="3 4">
    <name type="scientific">Parazoarcus communis SWub3 = DSM 12120</name>
    <dbReference type="NCBI Taxonomy" id="1121029"/>
    <lineage>
        <taxon>Bacteria</taxon>
        <taxon>Pseudomonadati</taxon>
        <taxon>Pseudomonadota</taxon>
        <taxon>Betaproteobacteria</taxon>
        <taxon>Rhodocyclales</taxon>
        <taxon>Zoogloeaceae</taxon>
        <taxon>Parazoarcus</taxon>
    </lineage>
</organism>
<name>A0A323UWH9_9RHOO</name>
<accession>A0A323UWH9</accession>
<feature type="transmembrane region" description="Helical" evidence="1">
    <location>
        <begin position="12"/>
        <end position="28"/>
    </location>
</feature>
<evidence type="ECO:0000256" key="1">
    <source>
        <dbReference type="SAM" id="Phobius"/>
    </source>
</evidence>
<sequence>MKANVGGIDKILRIVAGVVLLALAIMGIGAPWTFIGIVPLATGLMGWCPLYPLLGLSTCPVKKN</sequence>
<feature type="transmembrane region" description="Helical" evidence="1">
    <location>
        <begin position="34"/>
        <end position="54"/>
    </location>
</feature>
<comment type="caution">
    <text evidence="3">The sequence shown here is derived from an EMBL/GenBank/DDBJ whole genome shotgun (WGS) entry which is preliminary data.</text>
</comment>